<sequence>MKLLLDQNISFRVAKKLKSHFAVVEGVRECGLYNKDDRAIWDFCRQNGYTVVTFDEDLFDLTILHGPPPKIVWFRTGNLSNDQIIELLIRYKATIEFFIQDNSMELDGCLAIYQNGTVHL</sequence>
<organism evidence="2 3">
    <name type="scientific">Spirosoma endbachense</name>
    <dbReference type="NCBI Taxonomy" id="2666025"/>
    <lineage>
        <taxon>Bacteria</taxon>
        <taxon>Pseudomonadati</taxon>
        <taxon>Bacteroidota</taxon>
        <taxon>Cytophagia</taxon>
        <taxon>Cytophagales</taxon>
        <taxon>Cytophagaceae</taxon>
        <taxon>Spirosoma</taxon>
    </lineage>
</organism>
<name>A0A6P1W2T4_9BACT</name>
<feature type="domain" description="DUF5615" evidence="1">
    <location>
        <begin position="1"/>
        <end position="103"/>
    </location>
</feature>
<keyword evidence="3" id="KW-1185">Reference proteome</keyword>
<accession>A0A6P1W2T4</accession>
<dbReference type="Proteomes" id="UP000464577">
    <property type="component" value="Chromosome"/>
</dbReference>
<gene>
    <name evidence="2" type="ORF">GJR95_26425</name>
</gene>
<dbReference type="EMBL" id="CP045997">
    <property type="protein sequence ID" value="QHV98317.1"/>
    <property type="molecule type" value="Genomic_DNA"/>
</dbReference>
<protein>
    <recommendedName>
        <fullName evidence="1">DUF5615 domain-containing protein</fullName>
    </recommendedName>
</protein>
<dbReference type="AlphaFoldDB" id="A0A6P1W2T4"/>
<evidence type="ECO:0000313" key="3">
    <source>
        <dbReference type="Proteomes" id="UP000464577"/>
    </source>
</evidence>
<proteinExistence type="predicted"/>
<evidence type="ECO:0000313" key="2">
    <source>
        <dbReference type="EMBL" id="QHV98317.1"/>
    </source>
</evidence>
<dbReference type="RefSeq" id="WP_162388732.1">
    <property type="nucleotide sequence ID" value="NZ_CP045997.1"/>
</dbReference>
<dbReference type="InterPro" id="IPR041049">
    <property type="entry name" value="DUF5615"/>
</dbReference>
<reference evidence="2 3" key="1">
    <citation type="submission" date="2019-11" db="EMBL/GenBank/DDBJ databases">
        <title>Spirosoma endbachense sp. nov., isolated from a natural salt meadow.</title>
        <authorList>
            <person name="Rojas J."/>
            <person name="Ambika Manirajan B."/>
            <person name="Ratering S."/>
            <person name="Suarez C."/>
            <person name="Geissler-Plaum R."/>
            <person name="Schnell S."/>
        </authorList>
    </citation>
    <scope>NUCLEOTIDE SEQUENCE [LARGE SCALE GENOMIC DNA]</scope>
    <source>
        <strain evidence="2 3">I-24</strain>
    </source>
</reference>
<dbReference type="Pfam" id="PF18480">
    <property type="entry name" value="DUF5615"/>
    <property type="match status" value="1"/>
</dbReference>
<evidence type="ECO:0000259" key="1">
    <source>
        <dbReference type="Pfam" id="PF18480"/>
    </source>
</evidence>
<dbReference type="KEGG" id="senf:GJR95_26425"/>